<dbReference type="HAMAP" id="MF_01204">
    <property type="entry name" value="Oxidoreductase_RutE_HadB"/>
    <property type="match status" value="1"/>
</dbReference>
<dbReference type="OrthoDB" id="9784375at2"/>
<evidence type="ECO:0000313" key="7">
    <source>
        <dbReference type="EMBL" id="ERL46679.1"/>
    </source>
</evidence>
<dbReference type="InterPro" id="IPR000415">
    <property type="entry name" value="Nitroreductase-like"/>
</dbReference>
<dbReference type="eggNOG" id="COG0778">
    <property type="taxonomic scope" value="Bacteria"/>
</dbReference>
<evidence type="ECO:0000256" key="2">
    <source>
        <dbReference type="ARBA" id="ARBA00022643"/>
    </source>
</evidence>
<dbReference type="Gene3D" id="3.40.109.10">
    <property type="entry name" value="NADH Oxidase"/>
    <property type="match status" value="1"/>
</dbReference>
<dbReference type="SUPFAM" id="SSF55469">
    <property type="entry name" value="FMN-dependent nitroreductase-like"/>
    <property type="match status" value="1"/>
</dbReference>
<evidence type="ECO:0000256" key="1">
    <source>
        <dbReference type="ARBA" id="ARBA00022630"/>
    </source>
</evidence>
<comment type="caution">
    <text evidence="7">The sequence shown here is derived from an EMBL/GenBank/DDBJ whole genome shotgun (WGS) entry which is preliminary data.</text>
</comment>
<gene>
    <name evidence="7" type="ORF">RS24_01687</name>
</gene>
<protein>
    <recommendedName>
        <fullName evidence="5">Putative NADH dehydrogenase/NAD(P)H nitroreductase RS24_01687</fullName>
        <ecNumber evidence="5">1.-.-.-</ecNumber>
    </recommendedName>
</protein>
<dbReference type="EMBL" id="AWXE01000004">
    <property type="protein sequence ID" value="ERL46679.1"/>
    <property type="molecule type" value="Genomic_DNA"/>
</dbReference>
<dbReference type="Pfam" id="PF00881">
    <property type="entry name" value="Nitroreductase"/>
    <property type="match status" value="1"/>
</dbReference>
<dbReference type="STRING" id="1397666.RS24_01687"/>
<organism evidence="7 8">
    <name type="scientific">Candidatus Micropelagius thuwalensis</name>
    <dbReference type="NCBI Taxonomy" id="1397666"/>
    <lineage>
        <taxon>Bacteria</taxon>
        <taxon>Pseudomonadati</taxon>
        <taxon>Pseudomonadota</taxon>
        <taxon>Alphaproteobacteria</taxon>
        <taxon>PS1 clade</taxon>
        <taxon>Candidatus Micropelagius</taxon>
    </lineage>
</organism>
<evidence type="ECO:0000313" key="8">
    <source>
        <dbReference type="Proteomes" id="UP000016762"/>
    </source>
</evidence>
<dbReference type="InterPro" id="IPR023936">
    <property type="entry name" value="RutE-like"/>
</dbReference>
<evidence type="ECO:0000256" key="4">
    <source>
        <dbReference type="ARBA" id="ARBA00023002"/>
    </source>
</evidence>
<keyword evidence="2 5" id="KW-0288">FMN</keyword>
<keyword evidence="4 5" id="KW-0560">Oxidoreductase</keyword>
<dbReference type="AlphaFoldDB" id="U2WAR9"/>
<keyword evidence="5" id="KW-0520">NAD</keyword>
<dbReference type="RefSeq" id="WP_021777657.1">
    <property type="nucleotide sequence ID" value="NZ_AWXE01000004.1"/>
</dbReference>
<sequence length="198" mass="21872">MSDNTLDNKALDLLFREARSQNAYVNAPLTDDMLKELYDIWKYGPTSANCSPARVIFVRSEEGKAKLLPHLMGGNQEKTKSAAVCAIIGHDVKFYDRIPELFPHLPEAREWFSNDDNFAAETALRNSSLQGAYLMIAARAMGLDVGPMSGFDPIGVEEAFFPNSTIKVNFLCNLGKGDPSAVFERSPRLSFEDACTIA</sequence>
<accession>U2WAR9</accession>
<dbReference type="CDD" id="cd02148">
    <property type="entry name" value="RutE-like"/>
    <property type="match status" value="1"/>
</dbReference>
<feature type="domain" description="Nitroreductase" evidence="6">
    <location>
        <begin position="17"/>
        <end position="160"/>
    </location>
</feature>
<evidence type="ECO:0000256" key="3">
    <source>
        <dbReference type="ARBA" id="ARBA00022857"/>
    </source>
</evidence>
<keyword evidence="3 5" id="KW-0521">NADP</keyword>
<proteinExistence type="inferred from homology"/>
<dbReference type="InterPro" id="IPR029479">
    <property type="entry name" value="Nitroreductase"/>
</dbReference>
<keyword evidence="8" id="KW-1185">Reference proteome</keyword>
<comment type="similarity">
    <text evidence="5">Belongs to the nitroreductase family. HadB/RutE subfamily.</text>
</comment>
<dbReference type="PATRIC" id="fig|1397666.3.peg.1576"/>
<dbReference type="GO" id="GO:0016491">
    <property type="term" value="F:oxidoreductase activity"/>
    <property type="evidence" value="ECO:0007669"/>
    <property type="project" value="UniProtKB-UniRule"/>
</dbReference>
<dbReference type="PANTHER" id="PTHR43543:SF1">
    <property type="entry name" value="MALONIC SEMIALDEHYDE REDUCTASE RUTE-RELATED"/>
    <property type="match status" value="1"/>
</dbReference>
<dbReference type="PANTHER" id="PTHR43543">
    <property type="entry name" value="MALONIC SEMIALDEHYDE REDUCTASE RUTE-RELATED"/>
    <property type="match status" value="1"/>
</dbReference>
<comment type="cofactor">
    <cofactor evidence="5">
        <name>FMN</name>
        <dbReference type="ChEBI" id="CHEBI:58210"/>
    </cofactor>
</comment>
<dbReference type="NCBIfam" id="NF003768">
    <property type="entry name" value="PRK05365.1"/>
    <property type="match status" value="1"/>
</dbReference>
<keyword evidence="1 5" id="KW-0285">Flavoprotein</keyword>
<dbReference type="Proteomes" id="UP000016762">
    <property type="component" value="Unassembled WGS sequence"/>
</dbReference>
<name>U2WAR9_9PROT</name>
<dbReference type="InterPro" id="IPR050461">
    <property type="entry name" value="Nitroreductase_HadB/RutE"/>
</dbReference>
<evidence type="ECO:0000259" key="6">
    <source>
        <dbReference type="Pfam" id="PF00881"/>
    </source>
</evidence>
<dbReference type="EC" id="1.-.-.-" evidence="5"/>
<reference evidence="7 8" key="1">
    <citation type="journal article" date="2014" name="FEMS Microbiol. Ecol.">
        <title>Genomic differentiation among two strains of the PS1 clade isolated from geographically separated marine habitats.</title>
        <authorList>
            <person name="Jimenez-Infante F."/>
            <person name="Ngugi D.K."/>
            <person name="Alam I."/>
            <person name="Rashid M."/>
            <person name="Baalawi W."/>
            <person name="Kamau A.A."/>
            <person name="Bajic V.B."/>
            <person name="Stingl U."/>
        </authorList>
    </citation>
    <scope>NUCLEOTIDE SEQUENCE [LARGE SCALE GENOMIC DNA]</scope>
    <source>
        <strain evidence="7 8">RS24</strain>
    </source>
</reference>
<evidence type="ECO:0000256" key="5">
    <source>
        <dbReference type="HAMAP-Rule" id="MF_01204"/>
    </source>
</evidence>